<evidence type="ECO:0000256" key="1">
    <source>
        <dbReference type="ARBA" id="ARBA00003502"/>
    </source>
</evidence>
<dbReference type="STRING" id="258594.RPA4114"/>
<dbReference type="PANTHER" id="PTHR30346">
    <property type="entry name" value="TRANSCRIPTIONAL DUAL REGULATOR HCAR-RELATED"/>
    <property type="match status" value="1"/>
</dbReference>
<dbReference type="HOGENOM" id="CLU_039613_6_4_5"/>
<dbReference type="DNASU" id="2690387"/>
<dbReference type="Pfam" id="PF03466">
    <property type="entry name" value="LysR_substrate"/>
    <property type="match status" value="1"/>
</dbReference>
<keyword evidence="5" id="KW-0804">Transcription</keyword>
<protein>
    <submittedName>
        <fullName evidence="7">Transcriptional regulator, LysR family</fullName>
    </submittedName>
</protein>
<dbReference type="InterPro" id="IPR000847">
    <property type="entry name" value="LysR_HTH_N"/>
</dbReference>
<dbReference type="EMBL" id="BX572606">
    <property type="protein sequence ID" value="CAE29555.1"/>
    <property type="molecule type" value="Genomic_DNA"/>
</dbReference>
<organism evidence="7">
    <name type="scientific">Rhodopseudomonas palustris (strain ATCC BAA-98 / CGA009)</name>
    <dbReference type="NCBI Taxonomy" id="258594"/>
    <lineage>
        <taxon>Bacteria</taxon>
        <taxon>Pseudomonadati</taxon>
        <taxon>Pseudomonadota</taxon>
        <taxon>Alphaproteobacteria</taxon>
        <taxon>Hyphomicrobiales</taxon>
        <taxon>Nitrobacteraceae</taxon>
        <taxon>Rhodopseudomonas</taxon>
    </lineage>
</organism>
<dbReference type="AlphaFoldDB" id="Q6N2D6"/>
<accession>Q6N2D6</accession>
<dbReference type="InterPro" id="IPR036388">
    <property type="entry name" value="WH-like_DNA-bd_sf"/>
</dbReference>
<dbReference type="Gene3D" id="3.40.190.10">
    <property type="entry name" value="Periplasmic binding protein-like II"/>
    <property type="match status" value="2"/>
</dbReference>
<dbReference type="FunFam" id="1.10.10.10:FF:000001">
    <property type="entry name" value="LysR family transcriptional regulator"/>
    <property type="match status" value="1"/>
</dbReference>
<name>Q6N2D6_RHOPA</name>
<dbReference type="Pfam" id="PF00126">
    <property type="entry name" value="HTH_1"/>
    <property type="match status" value="1"/>
</dbReference>
<feature type="domain" description="HTH lysR-type" evidence="6">
    <location>
        <begin position="45"/>
        <end position="93"/>
    </location>
</feature>
<dbReference type="CDD" id="cd08414">
    <property type="entry name" value="PBP2_LTTR_aromatics_like"/>
    <property type="match status" value="1"/>
</dbReference>
<dbReference type="PhylomeDB" id="Q6N2D6"/>
<comment type="function">
    <text evidence="1">NodD regulates the expression of the nodABCFE genes which encode other nodulation proteins. NodD is also a negative regulator of its own expression. Binds flavonoids as inducers.</text>
</comment>
<evidence type="ECO:0000256" key="3">
    <source>
        <dbReference type="ARBA" id="ARBA00023015"/>
    </source>
</evidence>
<dbReference type="GO" id="GO:0032993">
    <property type="term" value="C:protein-DNA complex"/>
    <property type="evidence" value="ECO:0007669"/>
    <property type="project" value="TreeGrafter"/>
</dbReference>
<evidence type="ECO:0000256" key="4">
    <source>
        <dbReference type="ARBA" id="ARBA00023125"/>
    </source>
</evidence>
<keyword evidence="4" id="KW-0238">DNA-binding</keyword>
<dbReference type="InterPro" id="IPR005119">
    <property type="entry name" value="LysR_subst-bd"/>
</dbReference>
<dbReference type="GO" id="GO:0003700">
    <property type="term" value="F:DNA-binding transcription factor activity"/>
    <property type="evidence" value="ECO:0007669"/>
    <property type="project" value="InterPro"/>
</dbReference>
<dbReference type="PRINTS" id="PR00039">
    <property type="entry name" value="HTHLYSR"/>
</dbReference>
<dbReference type="GO" id="GO:0003677">
    <property type="term" value="F:DNA binding"/>
    <property type="evidence" value="ECO:0007669"/>
    <property type="project" value="UniProtKB-KW"/>
</dbReference>
<evidence type="ECO:0000256" key="2">
    <source>
        <dbReference type="ARBA" id="ARBA00009437"/>
    </source>
</evidence>
<evidence type="ECO:0000256" key="5">
    <source>
        <dbReference type="ARBA" id="ARBA00023163"/>
    </source>
</evidence>
<dbReference type="PANTHER" id="PTHR30346:SF0">
    <property type="entry name" value="HCA OPERON TRANSCRIPTIONAL ACTIVATOR HCAR"/>
    <property type="match status" value="1"/>
</dbReference>
<dbReference type="InterPro" id="IPR036390">
    <property type="entry name" value="WH_DNA-bd_sf"/>
</dbReference>
<proteinExistence type="inferred from homology"/>
<sequence>MLATTIGSIAMRRRVSSLVKVRPAGAATQPALGLRVPLVALVQALAVAEHLNFRHAADALGISQSSVSTRIKQLEQDLGVQLFERRHRGVRLTEAGQHFLEHVATGIEHLDHAVRTAGAIARGERGRLRVGLYSSIFAGFLAELLGQFRGQYPTVDLQIMEGRARDTIRAVREARLDVAFVVGVPKVSDCHSKPLWTEALFVALPERHALAEAEGVTWPALSGASFLARTGGPGPQVHDHIVLRLAGHWCQPRIQRFDVERDTLMSMVAQGYGITLTSEAAAQVPFPGVVFRPVLDETELITFSALWSPHNRCQTLLHLLALAEQKSEGRSLGI</sequence>
<gene>
    <name evidence="7" type="ordered locus">RPA4114</name>
</gene>
<evidence type="ECO:0000259" key="6">
    <source>
        <dbReference type="PROSITE" id="PS50931"/>
    </source>
</evidence>
<dbReference type="SUPFAM" id="SSF46785">
    <property type="entry name" value="Winged helix' DNA-binding domain"/>
    <property type="match status" value="1"/>
</dbReference>
<reference evidence="7" key="1">
    <citation type="journal article" date="2004" name="Nat. Biotechnol.">
        <title>Complete genome sequence of the metabolically versatile photosynthetic bacterium Rhodopseudomonas palustris.</title>
        <authorList>
            <person name="Larimer F.W."/>
            <person name="Chain P."/>
            <person name="Hauser L."/>
            <person name="Lamerdin J."/>
            <person name="Malfatti S."/>
            <person name="Do L."/>
            <person name="Land M.L."/>
            <person name="Pelletier D.A."/>
            <person name="Beatty J.T."/>
            <person name="Lang A.S."/>
            <person name="Tabita F.R."/>
            <person name="Gibson J.L."/>
            <person name="Hanson T.E."/>
            <person name="Bobst C."/>
            <person name="Torres J.L."/>
            <person name="Peres C."/>
            <person name="Harrison F.H."/>
            <person name="Gibson J."/>
            <person name="Harwood C.S."/>
        </authorList>
    </citation>
    <scope>NUCLEOTIDE SEQUENCE [LARGE SCALE GENOMIC DNA]</scope>
    <source>
        <strain evidence="7">CGA009</strain>
    </source>
</reference>
<dbReference type="SUPFAM" id="SSF53850">
    <property type="entry name" value="Periplasmic binding protein-like II"/>
    <property type="match status" value="1"/>
</dbReference>
<dbReference type="eggNOG" id="COG0583">
    <property type="taxonomic scope" value="Bacteria"/>
</dbReference>
<evidence type="ECO:0000313" key="7">
    <source>
        <dbReference type="EMBL" id="CAE29555.1"/>
    </source>
</evidence>
<dbReference type="PROSITE" id="PS50931">
    <property type="entry name" value="HTH_LYSR"/>
    <property type="match status" value="1"/>
</dbReference>
<dbReference type="Gene3D" id="1.10.10.10">
    <property type="entry name" value="Winged helix-like DNA-binding domain superfamily/Winged helix DNA-binding domain"/>
    <property type="match status" value="1"/>
</dbReference>
<comment type="similarity">
    <text evidence="2">Belongs to the LysR transcriptional regulatory family.</text>
</comment>
<keyword evidence="3" id="KW-0805">Transcription regulation</keyword>